<dbReference type="PANTHER" id="PTHR43081:SF19">
    <property type="entry name" value="PH-SENSITIVE ADENYLATE CYCLASE RV1264"/>
    <property type="match status" value="1"/>
</dbReference>
<dbReference type="SUPFAM" id="SSF55073">
    <property type="entry name" value="Nucleotide cyclase"/>
    <property type="match status" value="1"/>
</dbReference>
<dbReference type="SMART" id="SM00028">
    <property type="entry name" value="TPR"/>
    <property type="match status" value="4"/>
</dbReference>
<evidence type="ECO:0000313" key="3">
    <source>
        <dbReference type="Proteomes" id="UP000030377"/>
    </source>
</evidence>
<dbReference type="InterPro" id="IPR019734">
    <property type="entry name" value="TPR_rpt"/>
</dbReference>
<dbReference type="InterPro" id="IPR011990">
    <property type="entry name" value="TPR-like_helical_dom_sf"/>
</dbReference>
<dbReference type="Gene3D" id="3.30.70.1230">
    <property type="entry name" value="Nucleotide cyclase"/>
    <property type="match status" value="1"/>
</dbReference>
<dbReference type="AlphaFoldDB" id="A0A0A3XSU5"/>
<dbReference type="Proteomes" id="UP000030377">
    <property type="component" value="Unassembled WGS sequence"/>
</dbReference>
<sequence>MVGERVGRRLAAIVAADVAGYSRLMGLDEVGTARTLREHRKVTDALVEKHGGRLVKTTGDGVLLEFPSVVDAVECAVAVQEVMAQRNEGVPVDRRMLFRIGINLGDILIEGDDILGDGVNVAARLEGIAEPGRICISSSAYDQVRGKVEVEFIDLGEQSLKNIARPVRTYAVGSTNYTERIFQPPSSAPHLSLVVLPFANFGGDPDQEHFVDGVTESLTTDLSRINGALVIARNTAFTFKGKAIDIKKLGRELNVRYVLEGSVQRGGNRLRVNVQLIDAETGNHLWAERFDKPVADLFDMQDEIVSRLANALDAELTAAEARRAERSLHPDAMDLVFQGRAWYNKGLTPDHMARARDFFERALALDPESIEAMVGLAMVDVAVGATIMTDDFSARFAAAEACSTKVLSLAPNHAGAHLTLGIVQMFTKRLAQSIVECEQALAADRNSAAAHAAIGYAKYLLGRGAETEAHINEAFRLSPRDTLAHRWMVWVGLAKVQLNKDTEAILWLRRGLDTNRNYSAAHFVVAAVLAQLGELDNARAAVKDGLALDPSFTIRRLRSIVWSDNPTYVAGRERFIEGMRLAGVPEG</sequence>
<dbReference type="Gene3D" id="1.25.40.10">
    <property type="entry name" value="Tetratricopeptide repeat domain"/>
    <property type="match status" value="1"/>
</dbReference>
<reference evidence="2 3" key="1">
    <citation type="submission" date="2014-09" db="EMBL/GenBank/DDBJ databases">
        <title>Draft genome of Bradyrhizobium japonicum Is-34.</title>
        <authorList>
            <person name="Tsurumaru H."/>
            <person name="Yamakawa T."/>
            <person name="Hashimoto S."/>
            <person name="Okizaki K."/>
            <person name="Kanesaki Y."/>
            <person name="Yoshikawa H."/>
            <person name="Yajima S."/>
        </authorList>
    </citation>
    <scope>NUCLEOTIDE SEQUENCE [LARGE SCALE GENOMIC DNA]</scope>
    <source>
        <strain evidence="2 3">Is-34</strain>
    </source>
</reference>
<comment type="caution">
    <text evidence="2">The sequence shown here is derived from an EMBL/GenBank/DDBJ whole genome shotgun (WGS) entry which is preliminary data.</text>
</comment>
<dbReference type="GO" id="GO:0006171">
    <property type="term" value="P:cAMP biosynthetic process"/>
    <property type="evidence" value="ECO:0007669"/>
    <property type="project" value="TreeGrafter"/>
</dbReference>
<dbReference type="InterPro" id="IPR050697">
    <property type="entry name" value="Adenylyl/Guanylyl_Cyclase_3/4"/>
</dbReference>
<dbReference type="EMBL" id="JRPN01000020">
    <property type="protein sequence ID" value="KGT76241.1"/>
    <property type="molecule type" value="Genomic_DNA"/>
</dbReference>
<dbReference type="CDD" id="cd07302">
    <property type="entry name" value="CHD"/>
    <property type="match status" value="1"/>
</dbReference>
<organism evidence="2 3">
    <name type="scientific">Bradyrhizobium japonicum</name>
    <dbReference type="NCBI Taxonomy" id="375"/>
    <lineage>
        <taxon>Bacteria</taxon>
        <taxon>Pseudomonadati</taxon>
        <taxon>Pseudomonadota</taxon>
        <taxon>Alphaproteobacteria</taxon>
        <taxon>Hyphomicrobiales</taxon>
        <taxon>Nitrobacteraceae</taxon>
        <taxon>Bradyrhizobium</taxon>
    </lineage>
</organism>
<evidence type="ECO:0000313" key="2">
    <source>
        <dbReference type="EMBL" id="KGT76241.1"/>
    </source>
</evidence>
<dbReference type="SMART" id="SM00044">
    <property type="entry name" value="CYCc"/>
    <property type="match status" value="1"/>
</dbReference>
<dbReference type="RefSeq" id="WP_041957530.1">
    <property type="nucleotide sequence ID" value="NZ_JRPN01000020.1"/>
</dbReference>
<proteinExistence type="predicted"/>
<name>A0A0A3XSU5_BRAJP</name>
<gene>
    <name evidence="2" type="ORF">MA20_25870</name>
</gene>
<dbReference type="SUPFAM" id="SSF48452">
    <property type="entry name" value="TPR-like"/>
    <property type="match status" value="1"/>
</dbReference>
<dbReference type="GO" id="GO:0004016">
    <property type="term" value="F:adenylate cyclase activity"/>
    <property type="evidence" value="ECO:0007669"/>
    <property type="project" value="UniProtKB-ARBA"/>
</dbReference>
<dbReference type="InterPro" id="IPR001054">
    <property type="entry name" value="A/G_cyclase"/>
</dbReference>
<dbReference type="GO" id="GO:0035556">
    <property type="term" value="P:intracellular signal transduction"/>
    <property type="evidence" value="ECO:0007669"/>
    <property type="project" value="InterPro"/>
</dbReference>
<dbReference type="PANTHER" id="PTHR43081">
    <property type="entry name" value="ADENYLATE CYCLASE, TERMINAL-DIFFERENTIATION SPECIFIC-RELATED"/>
    <property type="match status" value="1"/>
</dbReference>
<feature type="domain" description="Guanylate cyclase" evidence="1">
    <location>
        <begin position="12"/>
        <end position="126"/>
    </location>
</feature>
<dbReference type="InterPro" id="IPR029787">
    <property type="entry name" value="Nucleotide_cyclase"/>
</dbReference>
<evidence type="ECO:0000259" key="1">
    <source>
        <dbReference type="PROSITE" id="PS50125"/>
    </source>
</evidence>
<dbReference type="Gene3D" id="3.40.50.10610">
    <property type="entry name" value="ABC-type transport auxiliary lipoprotein component"/>
    <property type="match status" value="1"/>
</dbReference>
<dbReference type="Pfam" id="PF00211">
    <property type="entry name" value="Guanylate_cyc"/>
    <property type="match status" value="1"/>
</dbReference>
<dbReference type="PROSITE" id="PS50125">
    <property type="entry name" value="GUANYLATE_CYCLASE_2"/>
    <property type="match status" value="1"/>
</dbReference>
<accession>A0A0A3XSU5</accession>
<protein>
    <submittedName>
        <fullName evidence="2">Adenylate cyclase</fullName>
    </submittedName>
</protein>